<evidence type="ECO:0000313" key="8">
    <source>
        <dbReference type="EMBL" id="AUI68808.1"/>
    </source>
</evidence>
<evidence type="ECO:0000256" key="4">
    <source>
        <dbReference type="ARBA" id="ARBA00022692"/>
    </source>
</evidence>
<name>A0A2N9YE88_9GAMM</name>
<dbReference type="EMBL" id="CP018889">
    <property type="protein sequence ID" value="AUI68808.1"/>
    <property type="molecule type" value="Genomic_DNA"/>
</dbReference>
<dbReference type="OrthoDB" id="4533at2"/>
<keyword evidence="4 7" id="KW-0812">Transmembrane</keyword>
<dbReference type="AlphaFoldDB" id="A0A2N9YE88"/>
<feature type="transmembrane region" description="Helical" evidence="7">
    <location>
        <begin position="105"/>
        <end position="123"/>
    </location>
</feature>
<feature type="transmembrane region" description="Helical" evidence="7">
    <location>
        <begin position="39"/>
        <end position="60"/>
    </location>
</feature>
<evidence type="ECO:0000256" key="2">
    <source>
        <dbReference type="ARBA" id="ARBA00008564"/>
    </source>
</evidence>
<dbReference type="InterPro" id="IPR051611">
    <property type="entry name" value="ECF_transporter_component"/>
</dbReference>
<evidence type="ECO:0000256" key="3">
    <source>
        <dbReference type="ARBA" id="ARBA00022475"/>
    </source>
</evidence>
<reference evidence="9" key="1">
    <citation type="submission" date="2016-12" db="EMBL/GenBank/DDBJ databases">
        <title>Complete Genome Sequence of Beggiatoa leptomitiformis D-401.</title>
        <authorList>
            <person name="Fomenkov A."/>
            <person name="Vincze T."/>
            <person name="Grabovich M."/>
            <person name="Anton B.P."/>
            <person name="Dubinina G."/>
            <person name="Orlova M."/>
            <person name="Belousova E."/>
            <person name="Roberts R.J."/>
        </authorList>
    </citation>
    <scope>NUCLEOTIDE SEQUENCE [LARGE SCALE GENOMIC DNA]</scope>
    <source>
        <strain evidence="9">D-401</strain>
    </source>
</reference>
<dbReference type="KEGG" id="blep:AL038_15390"/>
<keyword evidence="5 7" id="KW-1133">Transmembrane helix</keyword>
<evidence type="ECO:0000313" key="9">
    <source>
        <dbReference type="Proteomes" id="UP000234271"/>
    </source>
</evidence>
<dbReference type="NCBIfam" id="TIGR02454">
    <property type="entry name" value="ECF_T_CbiQ"/>
    <property type="match status" value="1"/>
</dbReference>
<dbReference type="InterPro" id="IPR003339">
    <property type="entry name" value="ABC/ECF_trnsptr_transmembrane"/>
</dbReference>
<dbReference type="STRING" id="288004.AL038_15390"/>
<keyword evidence="3" id="KW-1003">Cell membrane</keyword>
<comment type="subcellular location">
    <subcellularLocation>
        <location evidence="1">Cell membrane</location>
        <topology evidence="1">Multi-pass membrane protein</topology>
    </subcellularLocation>
</comment>
<evidence type="ECO:0000256" key="6">
    <source>
        <dbReference type="ARBA" id="ARBA00023136"/>
    </source>
</evidence>
<accession>A0A2N9YE88</accession>
<dbReference type="PANTHER" id="PTHR34857:SF2">
    <property type="entry name" value="SLL0384 PROTEIN"/>
    <property type="match status" value="1"/>
</dbReference>
<feature type="transmembrane region" description="Helical" evidence="7">
    <location>
        <begin position="72"/>
        <end position="99"/>
    </location>
</feature>
<comment type="similarity">
    <text evidence="2">Belongs to the CbiQ family.</text>
</comment>
<dbReference type="PANTHER" id="PTHR34857">
    <property type="entry name" value="SLL0384 PROTEIN"/>
    <property type="match status" value="1"/>
</dbReference>
<dbReference type="CDD" id="cd16914">
    <property type="entry name" value="EcfT"/>
    <property type="match status" value="1"/>
</dbReference>
<organism evidence="8 9">
    <name type="scientific">Beggiatoa leptomitoformis</name>
    <dbReference type="NCBI Taxonomy" id="288004"/>
    <lineage>
        <taxon>Bacteria</taxon>
        <taxon>Pseudomonadati</taxon>
        <taxon>Pseudomonadota</taxon>
        <taxon>Gammaproteobacteria</taxon>
        <taxon>Thiotrichales</taxon>
        <taxon>Thiotrichaceae</taxon>
        <taxon>Beggiatoa</taxon>
    </lineage>
</organism>
<sequence>MQTLTAPQTGNSLIHRLDPRVRIITAGIFSLWLVSQQKIFLLSIGLLLALVGVWLARFPLRSVLKRLLPLNFFIVLLWLILPLTEIGQPILFIGISLSLNGLEHALHITLAMNAIGLTLMVLLTSMDIVTLGHALYALSVPEKLIHLFLFTVRYLSVLYNTYQQLTQAMCVRGFRLQMTWHCYRSMGYLLGMLLIRSVERAKRIEMAMKCRGFQGRFYCFHRFHLQAIDHRFMLIFYSFLLFLASFA</sequence>
<feature type="transmembrane region" description="Helical" evidence="7">
    <location>
        <begin position="228"/>
        <end position="246"/>
    </location>
</feature>
<dbReference type="GO" id="GO:0043190">
    <property type="term" value="C:ATP-binding cassette (ABC) transporter complex"/>
    <property type="evidence" value="ECO:0007669"/>
    <property type="project" value="InterPro"/>
</dbReference>
<keyword evidence="9" id="KW-1185">Reference proteome</keyword>
<keyword evidence="6 7" id="KW-0472">Membrane</keyword>
<protein>
    <submittedName>
        <fullName evidence="8">Cobalt ECF transporter T component CbiQ</fullName>
    </submittedName>
</protein>
<dbReference type="Proteomes" id="UP000234271">
    <property type="component" value="Chromosome"/>
</dbReference>
<gene>
    <name evidence="8" type="primary">cbiQ</name>
    <name evidence="8" type="ORF">BLE401_08865</name>
</gene>
<evidence type="ECO:0000256" key="7">
    <source>
        <dbReference type="SAM" id="Phobius"/>
    </source>
</evidence>
<dbReference type="Pfam" id="PF02361">
    <property type="entry name" value="CbiQ"/>
    <property type="match status" value="1"/>
</dbReference>
<evidence type="ECO:0000256" key="1">
    <source>
        <dbReference type="ARBA" id="ARBA00004651"/>
    </source>
</evidence>
<dbReference type="GO" id="GO:0006824">
    <property type="term" value="P:cobalt ion transport"/>
    <property type="evidence" value="ECO:0007669"/>
    <property type="project" value="InterPro"/>
</dbReference>
<feature type="transmembrane region" description="Helical" evidence="7">
    <location>
        <begin position="144"/>
        <end position="162"/>
    </location>
</feature>
<dbReference type="RefSeq" id="WP_062154306.1">
    <property type="nucleotide sequence ID" value="NZ_CP012373.2"/>
</dbReference>
<dbReference type="InterPro" id="IPR012809">
    <property type="entry name" value="ECF_CbiQ"/>
</dbReference>
<proteinExistence type="inferred from homology"/>
<evidence type="ECO:0000256" key="5">
    <source>
        <dbReference type="ARBA" id="ARBA00022989"/>
    </source>
</evidence>